<dbReference type="EMBL" id="FJUW01000032">
    <property type="protein sequence ID" value="CZT04513.1"/>
    <property type="molecule type" value="Genomic_DNA"/>
</dbReference>
<dbReference type="AlphaFoldDB" id="A0A1E1L201"/>
<dbReference type="Proteomes" id="UP000178129">
    <property type="component" value="Unassembled WGS sequence"/>
</dbReference>
<dbReference type="InterPro" id="IPR000073">
    <property type="entry name" value="AB_hydrolase_1"/>
</dbReference>
<keyword evidence="3" id="KW-1185">Reference proteome</keyword>
<protein>
    <recommendedName>
        <fullName evidence="1">AB hydrolase-1 domain-containing protein</fullName>
    </recommendedName>
</protein>
<organism evidence="2 3">
    <name type="scientific">Rhynchosporium graminicola</name>
    <dbReference type="NCBI Taxonomy" id="2792576"/>
    <lineage>
        <taxon>Eukaryota</taxon>
        <taxon>Fungi</taxon>
        <taxon>Dikarya</taxon>
        <taxon>Ascomycota</taxon>
        <taxon>Pezizomycotina</taxon>
        <taxon>Leotiomycetes</taxon>
        <taxon>Helotiales</taxon>
        <taxon>Ploettnerulaceae</taxon>
        <taxon>Rhynchosporium</taxon>
    </lineage>
</organism>
<gene>
    <name evidence="2" type="ORF">RCO7_10432</name>
</gene>
<accession>A0A1E1L201</accession>
<evidence type="ECO:0000259" key="1">
    <source>
        <dbReference type="Pfam" id="PF12697"/>
    </source>
</evidence>
<evidence type="ECO:0000313" key="3">
    <source>
        <dbReference type="Proteomes" id="UP000178129"/>
    </source>
</evidence>
<feature type="domain" description="AB hydrolase-1" evidence="1">
    <location>
        <begin position="123"/>
        <end position="278"/>
    </location>
</feature>
<dbReference type="STRING" id="914237.A0A1E1L201"/>
<proteinExistence type="predicted"/>
<sequence>MVLIILKYASLSAAVLAGIYASLLGMLSTSFCQAHVVYLHGLQMTWFKDLNVPELFGFLHNQVSPFSITTLDGETLYAWHILPLGLYRKHEAALVAEPFGFALDITSRLSFRLLRDDPEARLVIHFHGAGGTVGSGYRTPNYRALSAGQPDKIHVLTFDYRGFGRSTGRPFEQGLINDALAVIEWATTVAGISPSKIVIFAQSMGTAVALAISEHLALQSPPVVFAGTILVAPFVDVGTLVSTYKIAGTIPLLSPIARFPSAFAYLRTLISDKWLSKDRIAGYVTANEANGESYKLTIMHAEDDWDIPYHHSQLLFWHAVNATASQELSYEDLEDQKYKAKVNLGAAGSVMEWQTEVGIIREEILQTGLHDVIMGYPVITMAVMRMFEAVDHA</sequence>
<dbReference type="InParanoid" id="A0A1E1L201"/>
<reference evidence="3" key="1">
    <citation type="submission" date="2016-03" db="EMBL/GenBank/DDBJ databases">
        <authorList>
            <person name="Ploux O."/>
        </authorList>
    </citation>
    <scope>NUCLEOTIDE SEQUENCE [LARGE SCALE GENOMIC DNA]</scope>
    <source>
        <strain evidence="3">UK7</strain>
    </source>
</reference>
<dbReference type="Pfam" id="PF12697">
    <property type="entry name" value="Abhydrolase_6"/>
    <property type="match status" value="1"/>
</dbReference>
<evidence type="ECO:0000313" key="2">
    <source>
        <dbReference type="EMBL" id="CZT04513.1"/>
    </source>
</evidence>
<dbReference type="InterPro" id="IPR029058">
    <property type="entry name" value="AB_hydrolase_fold"/>
</dbReference>
<name>A0A1E1L201_9HELO</name>
<dbReference type="SUPFAM" id="SSF53474">
    <property type="entry name" value="alpha/beta-Hydrolases"/>
    <property type="match status" value="1"/>
</dbReference>
<comment type="caution">
    <text evidence="2">The sequence shown here is derived from an EMBL/GenBank/DDBJ whole genome shotgun (WGS) entry which is preliminary data.</text>
</comment>
<dbReference type="Gene3D" id="3.40.50.1820">
    <property type="entry name" value="alpha/beta hydrolase"/>
    <property type="match status" value="1"/>
</dbReference>
<dbReference type="PANTHER" id="PTHR12277:SF81">
    <property type="entry name" value="PROTEIN ABHD13"/>
    <property type="match status" value="1"/>
</dbReference>
<dbReference type="PANTHER" id="PTHR12277">
    <property type="entry name" value="ALPHA/BETA HYDROLASE DOMAIN-CONTAINING PROTEIN"/>
    <property type="match status" value="1"/>
</dbReference>